<name>A0A0U5KF07_9VIRU</name>
<accession>A0A0U5KF07</accession>
<organism evidence="2">
    <name type="scientific">Emaravirus toordali</name>
    <dbReference type="NCBI Taxonomy" id="1980430"/>
    <lineage>
        <taxon>Viruses</taxon>
        <taxon>Riboviria</taxon>
        <taxon>Orthornavirae</taxon>
        <taxon>Negarnaviricota</taxon>
        <taxon>Polyploviricotina</taxon>
        <taxon>Bunyaviricetes</taxon>
        <taxon>Elliovirales</taxon>
        <taxon>Fimoviridae</taxon>
        <taxon>Emaravirus</taxon>
    </lineage>
</organism>
<reference evidence="2" key="1">
    <citation type="submission" date="2015-10" db="EMBL/GenBank/DDBJ databases">
        <title>Deep sequencing of sterlity mosaic virus (SMD) infected pigeonpea.</title>
        <authorList>
            <person name="Kumar S."/>
            <person name="Subbarao B.L."/>
            <person name="Zaidi A.A."/>
            <person name="Hallan V."/>
        </authorList>
    </citation>
    <scope>NUCLEOTIDE SEQUENCE</scope>
    <source>
        <strain evidence="2">Patancheru</strain>
    </source>
</reference>
<protein>
    <recommendedName>
        <fullName evidence="1">p55 C-terminal domain-containing protein</fullName>
    </recommendedName>
</protein>
<dbReference type="Pfam" id="PF21705">
    <property type="entry name" value="p55_CTD"/>
    <property type="match status" value="1"/>
</dbReference>
<dbReference type="InterPro" id="IPR048854">
    <property type="entry name" value="p55_CTD"/>
</dbReference>
<evidence type="ECO:0000259" key="1">
    <source>
        <dbReference type="Pfam" id="PF21705"/>
    </source>
</evidence>
<evidence type="ECO:0000313" key="2">
    <source>
        <dbReference type="EMBL" id="CUS28067.1"/>
    </source>
</evidence>
<feature type="domain" description="p55 C-terminal" evidence="1">
    <location>
        <begin position="335"/>
        <end position="413"/>
    </location>
</feature>
<sequence length="474" mass="55151">MESVVPFCIGKKEVIDTSKYEKLKPNKNLGRMERVIYDMIKNDYNSCNAIEKGTFCDDFNMVPINSCIGYMEISDDIPTYIYAIKKGSYFKGEYQYAVIELNDAVSCALNSILYSAVIRDFEGDMNTLYITIKGSLPIKEYFIIVKVENKQTLIQRVKSEWANILSSTSLVGTDSIISHYREMTKFYYRIIKNQDDVGSVYSMINENQHLVNHVLPSLTMYLTSYNNVILEHVKNHIKKCYDSNDYNLDFQKDDIECDHLTGYNIDGGWSFEISNAIYNDVTLRLREKKNCESRSKLFKKKNLLRSENNKIISNFEAVTSSETEMIKYLPGANEAEDFFQYGLPEHVNIARAHLENSMVKKITDASMIDDVDYISSYPFTTEFKKVVFESYKMKNKTVKMSHLGLHYACLYIYFSIVSTKRAGYERFNYDHKLIERSRKFAKVNIEYLRFRLQTVRTISTSINNCVTITLKRNL</sequence>
<proteinExistence type="predicted"/>
<dbReference type="EMBL" id="LN898418">
    <property type="protein sequence ID" value="CUS28067.1"/>
    <property type="molecule type" value="Viral_cRNA"/>
</dbReference>